<dbReference type="OrthoDB" id="2235251at2"/>
<keyword evidence="11" id="KW-1185">Reference proteome</keyword>
<evidence type="ECO:0000259" key="9">
    <source>
        <dbReference type="Pfam" id="PF13734"/>
    </source>
</evidence>
<keyword evidence="5" id="KW-0788">Thiol protease</keyword>
<evidence type="ECO:0000256" key="7">
    <source>
        <dbReference type="SAM" id="MobiDB-lite"/>
    </source>
</evidence>
<accession>A0A318IE42</accession>
<evidence type="ECO:0000256" key="6">
    <source>
        <dbReference type="PIRSR" id="PIRSR600200-1"/>
    </source>
</evidence>
<feature type="signal peptide" evidence="8">
    <location>
        <begin position="1"/>
        <end position="20"/>
    </location>
</feature>
<dbReference type="InterPro" id="IPR026444">
    <property type="entry name" value="Secre_tail"/>
</dbReference>
<dbReference type="InterPro" id="IPR044934">
    <property type="entry name" value="Streptopain_sf"/>
</dbReference>
<dbReference type="Proteomes" id="UP000248314">
    <property type="component" value="Unassembled WGS sequence"/>
</dbReference>
<dbReference type="InterPro" id="IPR000200">
    <property type="entry name" value="Peptidase_C10"/>
</dbReference>
<sequence length="939" mass="103863">MKKSFTLIAFLMLLCQMVFAGPIDQAQALKLAENFFGAGATRAQLKMTYKASAITRAGQAEENLFYIINRGNDQGYVVIAADNRVKTVLAFSDKGTLTEQDIQNHPSIKWMYDEYRNQIKWAIENQPDIPSNEYKMAATTRARNYQIEIQPLLEYATDRTTKLATPISWGQSWPFNQYSPNYRYNGNSYPTVSGCVATGICTVLRWHKWPRKATGSVSYYWKGKYMALNFDGNGSENAAYDWSQMPAGVDGAGRDRLTGRRVTDVQADNIGRLLRDIGYAVEMDYNPAAAGGSGAFVYKAPRVLTRNFGYKNTVRFLERDNYYDNAWLKEIHDEMRDYGPVVYAGYSNGGGHCFVLDGFASNGYVHVDWGWNYSSNGWHLLNVLRPGQEGIGGGAGGYSSNQQMLRYLKPDRDFDPEPEPNPNPDPKPDPNPDEETETSLYIAAKCAQTTLEQRNSVPITITVGNSNSEESYYGRLALAIFKNSDSKATIIGTTTASIGADAKKAITFYANLANIDPGTYNLSVNYAYGSGYKPINDIAGTVTVGKTKPNPEPDPDVTTAKPELVAVQKVISYITKGESAKIVATLANEGKASYNGQLRLYALPITSTNLSSATVICEGNAKVEKSQRVTFSFYTNDNLKTLNTGKYSLIIGYFVDNKEIAVKASSGSLAWKIGELTINPENNYNKVTKDDVKLQTIFFYQSGSYLGTDNAYISRSSGKFTARVYVKTTKGFEGRVCFYVTDMPNGSKAVNSYMQDKRTVSMKPNTNGYIDVVMPTTYLRNARYYMNIMYTTSGNNWMYYPTDAVPFYTYASYSLPADMSEWDKNPTMGPTFDFKTAPAFGQLYQSVGNKADGNAIDNTLGIGEVKANEAELTLYANVVTSEITISAQEAGVLNLFSVSGNLICKYDVKAGDNVIDVTNLPAGVYLISKGKTTLKFVKK</sequence>
<dbReference type="RefSeq" id="WP_025815431.1">
    <property type="nucleotide sequence ID" value="NZ_BAIZ01000005.1"/>
</dbReference>
<comment type="caution">
    <text evidence="10">The sequence shown here is derived from an EMBL/GenBank/DDBJ whole genome shotgun (WGS) entry which is preliminary data.</text>
</comment>
<dbReference type="STRING" id="1122991.GCA_000613445_02688"/>
<dbReference type="Gene3D" id="3.90.70.50">
    <property type="entry name" value="Peptidase C10, streptopain"/>
    <property type="match status" value="1"/>
</dbReference>
<keyword evidence="3 8" id="KW-0732">Signal</keyword>
<feature type="chain" id="PRO_5016234838" evidence="8">
    <location>
        <begin position="21"/>
        <end position="939"/>
    </location>
</feature>
<keyword evidence="4" id="KW-0378">Hydrolase</keyword>
<dbReference type="PRINTS" id="PR00797">
    <property type="entry name" value="STREPTOPAIN"/>
</dbReference>
<evidence type="ECO:0000256" key="5">
    <source>
        <dbReference type="ARBA" id="ARBA00022807"/>
    </source>
</evidence>
<dbReference type="GO" id="GO:0006508">
    <property type="term" value="P:proteolysis"/>
    <property type="evidence" value="ECO:0007669"/>
    <property type="project" value="UniProtKB-KW"/>
</dbReference>
<dbReference type="InterPro" id="IPR038765">
    <property type="entry name" value="Papain-like_cys_pep_sf"/>
</dbReference>
<evidence type="ECO:0000256" key="4">
    <source>
        <dbReference type="ARBA" id="ARBA00022801"/>
    </source>
</evidence>
<evidence type="ECO:0000313" key="11">
    <source>
        <dbReference type="Proteomes" id="UP000248314"/>
    </source>
</evidence>
<feature type="region of interest" description="Disordered" evidence="7">
    <location>
        <begin position="410"/>
        <end position="436"/>
    </location>
</feature>
<dbReference type="NCBIfam" id="TIGR04183">
    <property type="entry name" value="Por_Secre_tail"/>
    <property type="match status" value="1"/>
</dbReference>
<evidence type="ECO:0000313" key="10">
    <source>
        <dbReference type="EMBL" id="PXX23011.1"/>
    </source>
</evidence>
<evidence type="ECO:0000256" key="2">
    <source>
        <dbReference type="ARBA" id="ARBA00022670"/>
    </source>
</evidence>
<dbReference type="GO" id="GO:0008234">
    <property type="term" value="F:cysteine-type peptidase activity"/>
    <property type="evidence" value="ECO:0007669"/>
    <property type="project" value="UniProtKB-KW"/>
</dbReference>
<feature type="domain" description="Spi protease inhibitor" evidence="9">
    <location>
        <begin position="21"/>
        <end position="119"/>
    </location>
</feature>
<evidence type="ECO:0000256" key="3">
    <source>
        <dbReference type="ARBA" id="ARBA00022729"/>
    </source>
</evidence>
<reference evidence="10 11" key="1">
    <citation type="submission" date="2018-05" db="EMBL/GenBank/DDBJ databases">
        <title>Genomic Encyclopedia of Type Strains, Phase I: the one thousand microbial genomes (KMG-I) project.</title>
        <authorList>
            <person name="Kyrpides N."/>
        </authorList>
    </citation>
    <scope>NUCLEOTIDE SEQUENCE [LARGE SCALE GENOMIC DNA]</scope>
    <source>
        <strain evidence="10 11">DSM 15611</strain>
    </source>
</reference>
<evidence type="ECO:0000256" key="8">
    <source>
        <dbReference type="SAM" id="SignalP"/>
    </source>
</evidence>
<dbReference type="Pfam" id="PF13734">
    <property type="entry name" value="Inhibitor_I69"/>
    <property type="match status" value="1"/>
</dbReference>
<dbReference type="SUPFAM" id="SSF54001">
    <property type="entry name" value="Cysteine proteinases"/>
    <property type="match status" value="1"/>
</dbReference>
<keyword evidence="2" id="KW-0645">Protease</keyword>
<gene>
    <name evidence="10" type="ORF">EJ73_00992</name>
</gene>
<feature type="active site" description="Nucleophile" evidence="6">
    <location>
        <position position="195"/>
    </location>
</feature>
<organism evidence="10 11">
    <name type="scientific">Hoylesella shahii DSM 15611 = JCM 12083</name>
    <dbReference type="NCBI Taxonomy" id="1122991"/>
    <lineage>
        <taxon>Bacteria</taxon>
        <taxon>Pseudomonadati</taxon>
        <taxon>Bacteroidota</taxon>
        <taxon>Bacteroidia</taxon>
        <taxon>Bacteroidales</taxon>
        <taxon>Prevotellaceae</taxon>
        <taxon>Hoylesella</taxon>
    </lineage>
</organism>
<proteinExistence type="inferred from homology"/>
<protein>
    <submittedName>
        <fullName evidence="10">Putative secreted protein (Por secretion system target)</fullName>
    </submittedName>
</protein>
<dbReference type="Pfam" id="PF01640">
    <property type="entry name" value="Peptidase_C10"/>
    <property type="match status" value="1"/>
</dbReference>
<dbReference type="AlphaFoldDB" id="A0A318IE42"/>
<name>A0A318IE42_9BACT</name>
<dbReference type="InterPro" id="IPR025896">
    <property type="entry name" value="Spi_Prtas-inh"/>
</dbReference>
<feature type="active site" description="Proton acceptor" evidence="6">
    <location>
        <position position="352"/>
    </location>
</feature>
<evidence type="ECO:0000256" key="1">
    <source>
        <dbReference type="ARBA" id="ARBA00009693"/>
    </source>
</evidence>
<dbReference type="EMBL" id="QJJX01000008">
    <property type="protein sequence ID" value="PXX23011.1"/>
    <property type="molecule type" value="Genomic_DNA"/>
</dbReference>
<comment type="similarity">
    <text evidence="1">Belongs to the peptidase C10 family.</text>
</comment>